<reference evidence="3" key="1">
    <citation type="submission" date="2017-08" db="EMBL/GenBank/DDBJ databases">
        <authorList>
            <person name="Varghese N."/>
            <person name="Submissions S."/>
        </authorList>
    </citation>
    <scope>NUCLEOTIDE SEQUENCE [LARGE SCALE GENOMIC DNA]</scope>
    <source>
        <strain evidence="3">JA234</strain>
    </source>
</reference>
<evidence type="ECO:0000313" key="3">
    <source>
        <dbReference type="Proteomes" id="UP000219467"/>
    </source>
</evidence>
<evidence type="ECO:0000313" key="2">
    <source>
        <dbReference type="EMBL" id="SNX72252.1"/>
    </source>
</evidence>
<gene>
    <name evidence="2" type="ORF">SAMN05878503_1127</name>
</gene>
<dbReference type="EMBL" id="OAOQ01000012">
    <property type="protein sequence ID" value="SNX72252.1"/>
    <property type="molecule type" value="Genomic_DNA"/>
</dbReference>
<sequence length="89" mass="9638">MIWTVWWVWIVAGLLIGMAELVLPGFLFLGFAVGSVTTGVLLWLGIKAGLPALLVIFALVSLGAWVAMRKVFGLPGGSVKIWNRDINDN</sequence>
<feature type="transmembrane region" description="Helical" evidence="1">
    <location>
        <begin position="6"/>
        <end position="33"/>
    </location>
</feature>
<dbReference type="RefSeq" id="WP_097031013.1">
    <property type="nucleotide sequence ID" value="NZ_OAOQ01000012.1"/>
</dbReference>
<dbReference type="AlphaFoldDB" id="A0A285CXG9"/>
<dbReference type="OrthoDB" id="7745385at2"/>
<organism evidence="2 3">
    <name type="scientific">Cereibacter ovatus</name>
    <dbReference type="NCBI Taxonomy" id="439529"/>
    <lineage>
        <taxon>Bacteria</taxon>
        <taxon>Pseudomonadati</taxon>
        <taxon>Pseudomonadota</taxon>
        <taxon>Alphaproteobacteria</taxon>
        <taxon>Rhodobacterales</taxon>
        <taxon>Paracoccaceae</taxon>
        <taxon>Cereibacter</taxon>
    </lineage>
</organism>
<dbReference type="Proteomes" id="UP000219467">
    <property type="component" value="Unassembled WGS sequence"/>
</dbReference>
<keyword evidence="1" id="KW-0472">Membrane</keyword>
<keyword evidence="3" id="KW-1185">Reference proteome</keyword>
<proteinExistence type="predicted"/>
<protein>
    <recommendedName>
        <fullName evidence="4">NfeD family protein</fullName>
    </recommendedName>
</protein>
<evidence type="ECO:0008006" key="4">
    <source>
        <dbReference type="Google" id="ProtNLM"/>
    </source>
</evidence>
<accession>A0A285CXG9</accession>
<keyword evidence="1" id="KW-1133">Transmembrane helix</keyword>
<feature type="transmembrane region" description="Helical" evidence="1">
    <location>
        <begin position="40"/>
        <end position="68"/>
    </location>
</feature>
<keyword evidence="1" id="KW-0812">Transmembrane</keyword>
<evidence type="ECO:0000256" key="1">
    <source>
        <dbReference type="SAM" id="Phobius"/>
    </source>
</evidence>
<name>A0A285CXG9_9RHOB</name>